<dbReference type="Pfam" id="PF16088">
    <property type="entry name" value="BORCS7"/>
    <property type="match status" value="1"/>
</dbReference>
<evidence type="ECO:0000256" key="2">
    <source>
        <dbReference type="ARBA" id="ARBA00005433"/>
    </source>
</evidence>
<evidence type="ECO:0000313" key="6">
    <source>
        <dbReference type="EMBL" id="EGG20981.1"/>
    </source>
</evidence>
<name>F4PU55_CACFS</name>
<dbReference type="AlphaFoldDB" id="F4PU55"/>
<dbReference type="RefSeq" id="XP_004358831.1">
    <property type="nucleotide sequence ID" value="XM_004358774.1"/>
</dbReference>
<dbReference type="EMBL" id="GL883010">
    <property type="protein sequence ID" value="EGG20981.1"/>
    <property type="molecule type" value="Genomic_DNA"/>
</dbReference>
<evidence type="ECO:0000256" key="5">
    <source>
        <dbReference type="ARBA" id="ARBA00023228"/>
    </source>
</evidence>
<keyword evidence="7" id="KW-1185">Reference proteome</keyword>
<dbReference type="GO" id="GO:0005765">
    <property type="term" value="C:lysosomal membrane"/>
    <property type="evidence" value="ECO:0007669"/>
    <property type="project" value="UniProtKB-SubCell"/>
</dbReference>
<accession>F4PU55</accession>
<comment type="similarity">
    <text evidence="2">Belongs to the BORCS7 family.</text>
</comment>
<sequence>MSQSNIGLHPTLPIEDPSIAIKKELTEEGEAIVSELGKAIRSLIKHSNVHDNLMTISKTFSAHELNVTQTDDMIHQMSSLSKELSSQINLLRGSFQALDGINNSVTEINQNALSFTKKTPMSSAVAIVVIVDKKSKFGYHLISSDGHGLGGSLELQKR</sequence>
<reference evidence="7" key="1">
    <citation type="journal article" date="2011" name="Genome Res.">
        <title>Phylogeny-wide analysis of social amoeba genomes highlights ancient origins for complex intercellular communication.</title>
        <authorList>
            <person name="Heidel A.J."/>
            <person name="Lawal H.M."/>
            <person name="Felder M."/>
            <person name="Schilde C."/>
            <person name="Helps N.R."/>
            <person name="Tunggal B."/>
            <person name="Rivero F."/>
            <person name="John U."/>
            <person name="Schleicher M."/>
            <person name="Eichinger L."/>
            <person name="Platzer M."/>
            <person name="Noegel A.A."/>
            <person name="Schaap P."/>
            <person name="Gloeckner G."/>
        </authorList>
    </citation>
    <scope>NUCLEOTIDE SEQUENCE [LARGE SCALE GENOMIC DNA]</scope>
    <source>
        <strain evidence="7">SH3</strain>
    </source>
</reference>
<protein>
    <recommendedName>
        <fullName evidence="3">BLOC-1-related complex subunit 7</fullName>
    </recommendedName>
</protein>
<dbReference type="InterPro" id="IPR032143">
    <property type="entry name" value="BORCS7"/>
</dbReference>
<dbReference type="OrthoDB" id="2324860at2759"/>
<evidence type="ECO:0000313" key="7">
    <source>
        <dbReference type="Proteomes" id="UP000007797"/>
    </source>
</evidence>
<dbReference type="Proteomes" id="UP000007797">
    <property type="component" value="Unassembled WGS sequence"/>
</dbReference>
<comment type="subcellular location">
    <subcellularLocation>
        <location evidence="1">Lysosome membrane</location>
    </subcellularLocation>
</comment>
<organism evidence="6 7">
    <name type="scientific">Cavenderia fasciculata</name>
    <name type="common">Slime mold</name>
    <name type="synonym">Dictyostelium fasciculatum</name>
    <dbReference type="NCBI Taxonomy" id="261658"/>
    <lineage>
        <taxon>Eukaryota</taxon>
        <taxon>Amoebozoa</taxon>
        <taxon>Evosea</taxon>
        <taxon>Eumycetozoa</taxon>
        <taxon>Dictyostelia</taxon>
        <taxon>Acytosteliales</taxon>
        <taxon>Cavenderiaceae</taxon>
        <taxon>Cavenderia</taxon>
    </lineage>
</organism>
<dbReference type="GeneID" id="14873590"/>
<keyword evidence="5" id="KW-0458">Lysosome</keyword>
<dbReference type="KEGG" id="dfa:DFA_00850"/>
<gene>
    <name evidence="6" type="ORF">DFA_00850</name>
</gene>
<proteinExistence type="inferred from homology"/>
<evidence type="ECO:0000256" key="4">
    <source>
        <dbReference type="ARBA" id="ARBA00023136"/>
    </source>
</evidence>
<keyword evidence="4" id="KW-0472">Membrane</keyword>
<evidence type="ECO:0000256" key="1">
    <source>
        <dbReference type="ARBA" id="ARBA00004656"/>
    </source>
</evidence>
<evidence type="ECO:0000256" key="3">
    <source>
        <dbReference type="ARBA" id="ARBA00022295"/>
    </source>
</evidence>